<evidence type="ECO:0000313" key="1">
    <source>
        <dbReference type="EMBL" id="KAL1402530.1"/>
    </source>
</evidence>
<proteinExistence type="predicted"/>
<dbReference type="EMBL" id="JBEHCU010002860">
    <property type="protein sequence ID" value="KAL1402530.1"/>
    <property type="molecule type" value="Genomic_DNA"/>
</dbReference>
<gene>
    <name evidence="1" type="ORF">pipiens_000958</name>
</gene>
<evidence type="ECO:0000313" key="2">
    <source>
        <dbReference type="Proteomes" id="UP001562425"/>
    </source>
</evidence>
<sequence>ALTKCIGKVVVFKKERVPYLALGRINPTINRAGPSPKIREEAIEDVTYVRNRCTE</sequence>
<comment type="caution">
    <text evidence="1">The sequence shown here is derived from an EMBL/GenBank/DDBJ whole genome shotgun (WGS) entry which is preliminary data.</text>
</comment>
<protein>
    <submittedName>
        <fullName evidence="1">Uncharacterized protein</fullName>
    </submittedName>
</protein>
<accession>A0ABD1DTP9</accession>
<reference evidence="1 2" key="1">
    <citation type="submission" date="2024-05" db="EMBL/GenBank/DDBJ databases">
        <title>Culex pipiens pipiens assembly and annotation.</title>
        <authorList>
            <person name="Alout H."/>
            <person name="Durand T."/>
        </authorList>
    </citation>
    <scope>NUCLEOTIDE SEQUENCE [LARGE SCALE GENOMIC DNA]</scope>
    <source>
        <strain evidence="1">HA-2024</strain>
        <tissue evidence="1">Whole body</tissue>
    </source>
</reference>
<feature type="non-terminal residue" evidence="1">
    <location>
        <position position="55"/>
    </location>
</feature>
<name>A0ABD1DTP9_CULPP</name>
<dbReference type="AlphaFoldDB" id="A0ABD1DTP9"/>
<feature type="non-terminal residue" evidence="1">
    <location>
        <position position="1"/>
    </location>
</feature>
<organism evidence="1 2">
    <name type="scientific">Culex pipiens pipiens</name>
    <name type="common">Northern house mosquito</name>
    <dbReference type="NCBI Taxonomy" id="38569"/>
    <lineage>
        <taxon>Eukaryota</taxon>
        <taxon>Metazoa</taxon>
        <taxon>Ecdysozoa</taxon>
        <taxon>Arthropoda</taxon>
        <taxon>Hexapoda</taxon>
        <taxon>Insecta</taxon>
        <taxon>Pterygota</taxon>
        <taxon>Neoptera</taxon>
        <taxon>Endopterygota</taxon>
        <taxon>Diptera</taxon>
        <taxon>Nematocera</taxon>
        <taxon>Culicoidea</taxon>
        <taxon>Culicidae</taxon>
        <taxon>Culicinae</taxon>
        <taxon>Culicini</taxon>
        <taxon>Culex</taxon>
        <taxon>Culex</taxon>
    </lineage>
</organism>
<dbReference type="Proteomes" id="UP001562425">
    <property type="component" value="Unassembled WGS sequence"/>
</dbReference>
<keyword evidence="2" id="KW-1185">Reference proteome</keyword>